<keyword evidence="8 12" id="KW-1133">Transmembrane helix</keyword>
<dbReference type="InterPro" id="IPR005467">
    <property type="entry name" value="His_kinase_dom"/>
</dbReference>
<dbReference type="STRING" id="1179773.BN6_21000"/>
<dbReference type="SMART" id="SM00388">
    <property type="entry name" value="HisKA"/>
    <property type="match status" value="1"/>
</dbReference>
<dbReference type="OrthoDB" id="9786919at2"/>
<sequence length="498" mass="54023">MIATAVTAIPVLAVAALAAVFLKTQAMRFDNAPVINIGICVEVWATEEDPKKMPTGVCALHDGVVEMDWREVGSLTSNRITYKDRVTAIRASYHSTALIPQLSLWPFNEPERMTYRAVTDTGMASDPLPLSGIPGAGIPKGKYLPAFSEVEQDAAKRRALLAQPQRTLNLRVFSLASGALLLIGLFGCVVRIAVGRVLRPVEAIRREMADITEHDLSRRVPVPRARNEIAGLATTVNATLDRLEVAVEDNRRFVADASHELRSPIAALRAELEIATAHPGLTDWPAVVDAALADTDRLQQLATDLLLLARLDHTPTAGHEATVDLTALVHDHTARRRTRHTLITDLPDHPIPVRGNRALLDRLLGNLLDNAERHATTTIHISLTTTDHHVVLEVRDDGPGIPPEDRERVFDRFTRLDHSRTRDTGGTGLGLPIARRIATAHHSTLHATDGPAAGGARLVAVLPLQPHGTLRNTDSDADRAPAPPSAERGTGRGPNGRR</sequence>
<evidence type="ECO:0000256" key="3">
    <source>
        <dbReference type="ARBA" id="ARBA00012438"/>
    </source>
</evidence>
<evidence type="ECO:0000256" key="1">
    <source>
        <dbReference type="ARBA" id="ARBA00000085"/>
    </source>
</evidence>
<dbReference type="Gene3D" id="6.10.340.10">
    <property type="match status" value="1"/>
</dbReference>
<evidence type="ECO:0000256" key="4">
    <source>
        <dbReference type="ARBA" id="ARBA00022553"/>
    </source>
</evidence>
<dbReference type="eggNOG" id="COG5002">
    <property type="taxonomic scope" value="Bacteria"/>
</dbReference>
<dbReference type="Pfam" id="PF02518">
    <property type="entry name" value="HATPase_c"/>
    <property type="match status" value="1"/>
</dbReference>
<dbReference type="PANTHER" id="PTHR45436">
    <property type="entry name" value="SENSOR HISTIDINE KINASE YKOH"/>
    <property type="match status" value="1"/>
</dbReference>
<dbReference type="Pfam" id="PF00512">
    <property type="entry name" value="HisKA"/>
    <property type="match status" value="1"/>
</dbReference>
<dbReference type="EMBL" id="HE804045">
    <property type="protein sequence ID" value="CCH29422.1"/>
    <property type="molecule type" value="Genomic_DNA"/>
</dbReference>
<dbReference type="InterPro" id="IPR003660">
    <property type="entry name" value="HAMP_dom"/>
</dbReference>
<name>K0JV85_SACES</name>
<keyword evidence="7 15" id="KW-0418">Kinase</keyword>
<evidence type="ECO:0000259" key="14">
    <source>
        <dbReference type="PROSITE" id="PS50885"/>
    </source>
</evidence>
<evidence type="ECO:0000313" key="15">
    <source>
        <dbReference type="EMBL" id="CCH29422.1"/>
    </source>
</evidence>
<dbReference type="SMART" id="SM00304">
    <property type="entry name" value="HAMP"/>
    <property type="match status" value="1"/>
</dbReference>
<proteinExistence type="predicted"/>
<evidence type="ECO:0000313" key="16">
    <source>
        <dbReference type="Proteomes" id="UP000006281"/>
    </source>
</evidence>
<dbReference type="HOGENOM" id="CLU_000445_89_6_11"/>
<keyword evidence="4" id="KW-0597">Phosphoprotein</keyword>
<dbReference type="PRINTS" id="PR00344">
    <property type="entry name" value="BCTRLSENSOR"/>
</dbReference>
<dbReference type="InterPro" id="IPR036097">
    <property type="entry name" value="HisK_dim/P_sf"/>
</dbReference>
<evidence type="ECO:0000256" key="6">
    <source>
        <dbReference type="ARBA" id="ARBA00022692"/>
    </source>
</evidence>
<dbReference type="BioCyc" id="SESP1179773:BN6_RS43465-MONOMER"/>
<feature type="domain" description="Histidine kinase" evidence="13">
    <location>
        <begin position="256"/>
        <end position="466"/>
    </location>
</feature>
<evidence type="ECO:0000256" key="2">
    <source>
        <dbReference type="ARBA" id="ARBA00004236"/>
    </source>
</evidence>
<dbReference type="PROSITE" id="PS50109">
    <property type="entry name" value="HIS_KIN"/>
    <property type="match status" value="1"/>
</dbReference>
<dbReference type="AlphaFoldDB" id="K0JV85"/>
<dbReference type="InterPro" id="IPR003661">
    <property type="entry name" value="HisK_dim/P_dom"/>
</dbReference>
<dbReference type="Gene3D" id="1.10.287.130">
    <property type="match status" value="1"/>
</dbReference>
<dbReference type="Proteomes" id="UP000006281">
    <property type="component" value="Chromosome"/>
</dbReference>
<dbReference type="SMART" id="SM00387">
    <property type="entry name" value="HATPase_c"/>
    <property type="match status" value="1"/>
</dbReference>
<reference evidence="15 16" key="1">
    <citation type="journal article" date="2012" name="BMC Genomics">
        <title>Complete genome sequence of Saccharothrix espanaensis DSM 44229T and comparison to the other completely sequenced Pseudonocardiaceae.</title>
        <authorList>
            <person name="Strobel T."/>
            <person name="Al-Dilaimi A."/>
            <person name="Blom J."/>
            <person name="Gessner A."/>
            <person name="Kalinowski J."/>
            <person name="Luzhetska M."/>
            <person name="Puhler A."/>
            <person name="Szczepanowski R."/>
            <person name="Bechthold A."/>
            <person name="Ruckert C."/>
        </authorList>
    </citation>
    <scope>NUCLEOTIDE SEQUENCE [LARGE SCALE GENOMIC DNA]</scope>
    <source>
        <strain evidence="16">ATCC 51144 / DSM 44229 / JCM 9112 / NBRC 15066 / NRRL 15764</strain>
    </source>
</reference>
<evidence type="ECO:0000256" key="10">
    <source>
        <dbReference type="ARBA" id="ARBA00023136"/>
    </source>
</evidence>
<evidence type="ECO:0000256" key="7">
    <source>
        <dbReference type="ARBA" id="ARBA00022777"/>
    </source>
</evidence>
<dbReference type="PANTHER" id="PTHR45436:SF5">
    <property type="entry name" value="SENSOR HISTIDINE KINASE TRCS"/>
    <property type="match status" value="1"/>
</dbReference>
<comment type="catalytic activity">
    <reaction evidence="1">
        <text>ATP + protein L-histidine = ADP + protein N-phospho-L-histidine.</text>
        <dbReference type="EC" id="2.7.13.3"/>
    </reaction>
</comment>
<evidence type="ECO:0000256" key="5">
    <source>
        <dbReference type="ARBA" id="ARBA00022679"/>
    </source>
</evidence>
<dbReference type="SUPFAM" id="SSF55874">
    <property type="entry name" value="ATPase domain of HSP90 chaperone/DNA topoisomerase II/histidine kinase"/>
    <property type="match status" value="1"/>
</dbReference>
<feature type="transmembrane region" description="Helical" evidence="12">
    <location>
        <begin position="172"/>
        <end position="198"/>
    </location>
</feature>
<dbReference type="SUPFAM" id="SSF158472">
    <property type="entry name" value="HAMP domain-like"/>
    <property type="match status" value="1"/>
</dbReference>
<dbReference type="CDD" id="cd06225">
    <property type="entry name" value="HAMP"/>
    <property type="match status" value="1"/>
</dbReference>
<dbReference type="InterPro" id="IPR050428">
    <property type="entry name" value="TCS_sensor_his_kinase"/>
</dbReference>
<dbReference type="CDD" id="cd00075">
    <property type="entry name" value="HATPase"/>
    <property type="match status" value="1"/>
</dbReference>
<dbReference type="EC" id="2.7.13.3" evidence="3"/>
<dbReference type="PROSITE" id="PS50885">
    <property type="entry name" value="HAMP"/>
    <property type="match status" value="1"/>
</dbReference>
<dbReference type="Pfam" id="PF00672">
    <property type="entry name" value="HAMP"/>
    <property type="match status" value="1"/>
</dbReference>
<dbReference type="GO" id="GO:0005886">
    <property type="term" value="C:plasma membrane"/>
    <property type="evidence" value="ECO:0007669"/>
    <property type="project" value="UniProtKB-SubCell"/>
</dbReference>
<keyword evidence="9" id="KW-0902">Two-component regulatory system</keyword>
<protein>
    <recommendedName>
        <fullName evidence="3">histidine kinase</fullName>
        <ecNumber evidence="3">2.7.13.3</ecNumber>
    </recommendedName>
</protein>
<keyword evidence="6 12" id="KW-0812">Transmembrane</keyword>
<dbReference type="InterPro" id="IPR003594">
    <property type="entry name" value="HATPase_dom"/>
</dbReference>
<dbReference type="InterPro" id="IPR036890">
    <property type="entry name" value="HATPase_C_sf"/>
</dbReference>
<accession>K0JV85</accession>
<dbReference type="CDD" id="cd00082">
    <property type="entry name" value="HisKA"/>
    <property type="match status" value="1"/>
</dbReference>
<evidence type="ECO:0000259" key="13">
    <source>
        <dbReference type="PROSITE" id="PS50109"/>
    </source>
</evidence>
<feature type="region of interest" description="Disordered" evidence="11">
    <location>
        <begin position="467"/>
        <end position="498"/>
    </location>
</feature>
<dbReference type="SUPFAM" id="SSF47384">
    <property type="entry name" value="Homodimeric domain of signal transducing histidine kinase"/>
    <property type="match status" value="1"/>
</dbReference>
<dbReference type="PATRIC" id="fig|1179773.3.peg.2099"/>
<keyword evidence="16" id="KW-1185">Reference proteome</keyword>
<comment type="subcellular location">
    <subcellularLocation>
        <location evidence="2">Cell membrane</location>
    </subcellularLocation>
</comment>
<dbReference type="KEGG" id="sesp:BN6_21000"/>
<keyword evidence="10 12" id="KW-0472">Membrane</keyword>
<keyword evidence="5" id="KW-0808">Transferase</keyword>
<dbReference type="GO" id="GO:0000155">
    <property type="term" value="F:phosphorelay sensor kinase activity"/>
    <property type="evidence" value="ECO:0007669"/>
    <property type="project" value="InterPro"/>
</dbReference>
<dbReference type="Gene3D" id="3.30.565.10">
    <property type="entry name" value="Histidine kinase-like ATPase, C-terminal domain"/>
    <property type="match status" value="1"/>
</dbReference>
<dbReference type="InterPro" id="IPR004358">
    <property type="entry name" value="Sig_transdc_His_kin-like_C"/>
</dbReference>
<evidence type="ECO:0000256" key="8">
    <source>
        <dbReference type="ARBA" id="ARBA00022989"/>
    </source>
</evidence>
<organism evidence="15 16">
    <name type="scientific">Saccharothrix espanaensis (strain ATCC 51144 / DSM 44229 / JCM 9112 / NBRC 15066 / NRRL 15764)</name>
    <dbReference type="NCBI Taxonomy" id="1179773"/>
    <lineage>
        <taxon>Bacteria</taxon>
        <taxon>Bacillati</taxon>
        <taxon>Actinomycetota</taxon>
        <taxon>Actinomycetes</taxon>
        <taxon>Pseudonocardiales</taxon>
        <taxon>Pseudonocardiaceae</taxon>
        <taxon>Saccharothrix</taxon>
    </lineage>
</organism>
<evidence type="ECO:0000256" key="11">
    <source>
        <dbReference type="SAM" id="MobiDB-lite"/>
    </source>
</evidence>
<feature type="domain" description="HAMP" evidence="14">
    <location>
        <begin position="195"/>
        <end position="248"/>
    </location>
</feature>
<evidence type="ECO:0000256" key="12">
    <source>
        <dbReference type="SAM" id="Phobius"/>
    </source>
</evidence>
<evidence type="ECO:0000256" key="9">
    <source>
        <dbReference type="ARBA" id="ARBA00023012"/>
    </source>
</evidence>
<gene>
    <name evidence="15" type="ordered locus">BN6_21000</name>
</gene>